<keyword evidence="4" id="KW-1185">Reference proteome</keyword>
<dbReference type="PANTHER" id="PTHR12835">
    <property type="entry name" value="BIOTIN PROTEIN LIGASE"/>
    <property type="match status" value="1"/>
</dbReference>
<dbReference type="PANTHER" id="PTHR12835:SF5">
    <property type="entry name" value="BIOTIN--PROTEIN LIGASE"/>
    <property type="match status" value="1"/>
</dbReference>
<accession>A0A4U8YZ19</accession>
<evidence type="ECO:0000256" key="1">
    <source>
        <dbReference type="ARBA" id="ARBA00022598"/>
    </source>
</evidence>
<dbReference type="GO" id="GO:0004077">
    <property type="term" value="F:biotin--[biotin carboxyl-carrier protein] ligase activity"/>
    <property type="evidence" value="ECO:0007669"/>
    <property type="project" value="InterPro"/>
</dbReference>
<protein>
    <submittedName>
        <fullName evidence="3">Biotin--acetyl-coa-carboxylase ligase</fullName>
    </submittedName>
</protein>
<organism evidence="3 4">
    <name type="scientific">Desulfoluna butyratoxydans</name>
    <dbReference type="NCBI Taxonomy" id="231438"/>
    <lineage>
        <taxon>Bacteria</taxon>
        <taxon>Pseudomonadati</taxon>
        <taxon>Thermodesulfobacteriota</taxon>
        <taxon>Desulfobacteria</taxon>
        <taxon>Desulfobacterales</taxon>
        <taxon>Desulfolunaceae</taxon>
        <taxon>Desulfoluna</taxon>
    </lineage>
</organism>
<dbReference type="RefSeq" id="WP_180147456.1">
    <property type="nucleotide sequence ID" value="NZ_CAADHO010000020.1"/>
</dbReference>
<dbReference type="SUPFAM" id="SSF55681">
    <property type="entry name" value="Class II aaRS and biotin synthetases"/>
    <property type="match status" value="1"/>
</dbReference>
<sequence length="302" mass="32275">MADTILWGTGIEDVAEGIGPGQLRDMSRVCGPDGESPLHWSPACLVSEGPGSRCWVSGKSENLPVFVTGPCASSMQLAWCFHLKNLLPEWGSVLAASQWAGKGQLGRQWHSPTGNIYGTIRLPSSALLEVDCLPLLVGYALVTALGSIGVQAKLKWPNDLVMGNKKVGGILIEEKGGVRMVGVGINLTSNPPEERLRSDNALAAACLKDFGHKGLSPLSLWQHLVTTTRDSLRTFTSSDLPELMAKILPHLAFAGDMVRVEDYANPPYEAKILGLSSNGGLKLLTRSGTTIVRSASIYPLHV</sequence>
<dbReference type="EMBL" id="CAADHO010000020">
    <property type="protein sequence ID" value="VFQ47512.1"/>
    <property type="molecule type" value="Genomic_DNA"/>
</dbReference>
<dbReference type="InterPro" id="IPR004143">
    <property type="entry name" value="BPL_LPL_catalytic"/>
</dbReference>
<dbReference type="Proteomes" id="UP000507962">
    <property type="component" value="Unassembled WGS sequence"/>
</dbReference>
<dbReference type="Pfam" id="PF03099">
    <property type="entry name" value="BPL_LplA_LipB"/>
    <property type="match status" value="1"/>
</dbReference>
<evidence type="ECO:0000259" key="2">
    <source>
        <dbReference type="PROSITE" id="PS51733"/>
    </source>
</evidence>
<dbReference type="InterPro" id="IPR004408">
    <property type="entry name" value="Biotin_CoA_COase_ligase"/>
</dbReference>
<evidence type="ECO:0000313" key="4">
    <source>
        <dbReference type="Proteomes" id="UP000507962"/>
    </source>
</evidence>
<proteinExistence type="predicted"/>
<dbReference type="NCBIfam" id="TIGR00121">
    <property type="entry name" value="birA_ligase"/>
    <property type="match status" value="1"/>
</dbReference>
<feature type="domain" description="BPL/LPL catalytic" evidence="2">
    <location>
        <begin position="51"/>
        <end position="236"/>
    </location>
</feature>
<dbReference type="PROSITE" id="PS51733">
    <property type="entry name" value="BPL_LPL_CATALYTIC"/>
    <property type="match status" value="1"/>
</dbReference>
<evidence type="ECO:0000313" key="3">
    <source>
        <dbReference type="EMBL" id="VFQ47512.1"/>
    </source>
</evidence>
<dbReference type="Gene3D" id="3.30.930.10">
    <property type="entry name" value="Bira Bifunctional Protein, Domain 2"/>
    <property type="match status" value="1"/>
</dbReference>
<gene>
    <name evidence="3" type="ORF">MSL71_52120</name>
</gene>
<reference evidence="3 4" key="1">
    <citation type="submission" date="2019-03" db="EMBL/GenBank/DDBJ databases">
        <authorList>
            <person name="Nijsse B."/>
        </authorList>
    </citation>
    <scope>NUCLEOTIDE SEQUENCE [LARGE SCALE GENOMIC DNA]</scope>
    <source>
        <strain evidence="3">Desulfoluna butyratoxydans MSL71</strain>
    </source>
</reference>
<dbReference type="InterPro" id="IPR045864">
    <property type="entry name" value="aa-tRNA-synth_II/BPL/LPL"/>
</dbReference>
<keyword evidence="1 3" id="KW-0436">Ligase</keyword>
<dbReference type="GO" id="GO:0005737">
    <property type="term" value="C:cytoplasm"/>
    <property type="evidence" value="ECO:0007669"/>
    <property type="project" value="TreeGrafter"/>
</dbReference>
<dbReference type="AlphaFoldDB" id="A0A4U8YZ19"/>
<name>A0A4U8YZ19_9BACT</name>